<dbReference type="Gene3D" id="2.60.40.4070">
    <property type="match status" value="1"/>
</dbReference>
<feature type="domain" description="Secretion system C-terminal sorting" evidence="3">
    <location>
        <begin position="1201"/>
        <end position="1276"/>
    </location>
</feature>
<organism evidence="4">
    <name type="scientific">hydrothermal vent metagenome</name>
    <dbReference type="NCBI Taxonomy" id="652676"/>
    <lineage>
        <taxon>unclassified sequences</taxon>
        <taxon>metagenomes</taxon>
        <taxon>ecological metagenomes</taxon>
    </lineage>
</organism>
<dbReference type="Pfam" id="PF18962">
    <property type="entry name" value="Por_Secre_tail"/>
    <property type="match status" value="1"/>
</dbReference>
<dbReference type="NCBIfam" id="TIGR04183">
    <property type="entry name" value="Por_Secre_tail"/>
    <property type="match status" value="1"/>
</dbReference>
<evidence type="ECO:0000256" key="1">
    <source>
        <dbReference type="ARBA" id="ARBA00022729"/>
    </source>
</evidence>
<dbReference type="PANTHER" id="PTHR46580:SF2">
    <property type="entry name" value="MAM DOMAIN-CONTAINING PROTEIN"/>
    <property type="match status" value="1"/>
</dbReference>
<dbReference type="InterPro" id="IPR013517">
    <property type="entry name" value="FG-GAP"/>
</dbReference>
<dbReference type="EC" id="3.1.3.5" evidence="4"/>
<dbReference type="SUPFAM" id="SSF69318">
    <property type="entry name" value="Integrin alpha N-terminal domain"/>
    <property type="match status" value="3"/>
</dbReference>
<dbReference type="Pfam" id="PF13517">
    <property type="entry name" value="FG-GAP_3"/>
    <property type="match status" value="3"/>
</dbReference>
<dbReference type="AlphaFoldDB" id="A0A3B1CZ78"/>
<evidence type="ECO:0000259" key="3">
    <source>
        <dbReference type="Pfam" id="PF18962"/>
    </source>
</evidence>
<feature type="domain" description="DUF5689" evidence="2">
    <location>
        <begin position="854"/>
        <end position="1049"/>
    </location>
</feature>
<sequence>MMKIKTTIILLTLLLSVSLVAQDTYVRSAVIPVPGIEAGGFGNVVAGVDFDGDGNLEIYAVNNNWGDSPEEVIPRLYKYEFNGTTWDSVWSTVLDIPLQNTWPTLNKADLDNDGKMELVWGVPNNFGGGTNSTPSRFVIYEYPGDGSDNMGVSDGAGGWLPNARWDFNLPADTEMRAVSAIVGDFDKDGVTEVAFADRRAKFSLAMFSVSDVPDNGDGSETWTQEFDGNTPQTNKFVRNGVIDSPDGGFGNVVAGMDYDGDGLIEMYAVNNDWNDDGDELIPTLYKYEYVAGGWVKQWETVVASVPQQNTWPVLVAGDWDGDGKGEVIWTPINNLDATNNPNPDRILVYETPGDGSDAMGVDNGDGTWAPNAAWNMDVPDMTEMRPQGGVLTDVDGDGALEFVFAERKDYYNWGVVSVSDIPDNGDGSETWTMEANGIGAGAGSSVYRDVLVDGSAIYVFDWNGDVTHIHATGTSYDTVKVQNIGSSWVFRSANVVDLDKDGTTEFVVGDYGGSGSHSVWVLQKDADSLIASPVANFTANAANRITTVRVGDIDGDSLADFIVGFRGTDEVYRVAYQGGDVADSANYVISLLDSGVTGGTGIGQIDVAALADIDGDGADEVFYAGPPRSVDSGLLDMVVGDFGDWTIGSSLYDIVQVDSSTIVGVNLNGDIFPISYNGTSWDIGHAQVGLNSENGDFLSSVSYDVDGDGVNEIFYGEYWGTGQVYMLKQMNGAYTSYNIADLSLLGASRITGGAAGDIDGDGNVDLVFGTRSSTPNNSVYRVKYTGGDITDMSSWKAELIDSDILASGGQIDDIHLANMDDDANLEIVYTGIPRSGGLLPIVVLDVQTIEAEPIADVRIDSNGDGVPDRIGEEVTIKGIVTSNSFSSSSVLIAVQDETAGIVLYQSGNDSTSYAIGSLVLVSGSVSQYKGLTEISVTDIIPLGQGTVPDPLTLTVDEYSSDFEAYEGLLIKINALTKTDDSVWPDSGNSGSYYLTDGYKSFKLYLDRDVNVTDSPEPTFPVNVTGIAAQYSSSTPPLDGYQLWPRFYEDFEQDVAAPPSPYFFFTDDTKALDGGNLDITDAATDYIFAWHPAVDLNGDDLIYQVVVWNEADGNILSQDMSDNNGVDTTATVSGQDMIDAIAALSSDSTLTIGMTIRTTPPASPGDGIIPSVDTIRVTLVDHVTAVNDRNLIPKEFFVDQNYPNPFNPTTTIQFGLPSDSKVSLIIYDILGRVVTTLINNQTMAAGVYQRQFDASRLASGTYIYRLQANQKVEVKKMLLLK</sequence>
<dbReference type="InterPro" id="IPR043744">
    <property type="entry name" value="DUF5689"/>
</dbReference>
<dbReference type="GO" id="GO:0008253">
    <property type="term" value="F:5'-nucleotidase activity"/>
    <property type="evidence" value="ECO:0007669"/>
    <property type="project" value="UniProtKB-EC"/>
</dbReference>
<dbReference type="PANTHER" id="PTHR46580">
    <property type="entry name" value="SENSOR KINASE-RELATED"/>
    <property type="match status" value="1"/>
</dbReference>
<evidence type="ECO:0000259" key="2">
    <source>
        <dbReference type="Pfam" id="PF18942"/>
    </source>
</evidence>
<evidence type="ECO:0000313" key="4">
    <source>
        <dbReference type="EMBL" id="VAX29128.1"/>
    </source>
</evidence>
<proteinExistence type="predicted"/>
<dbReference type="InterPro" id="IPR026444">
    <property type="entry name" value="Secre_tail"/>
</dbReference>
<accession>A0A3B1CZ78</accession>
<name>A0A3B1CZ78_9ZZZZ</name>
<keyword evidence="4" id="KW-0378">Hydrolase</keyword>
<dbReference type="Pfam" id="PF18942">
    <property type="entry name" value="DUF5689"/>
    <property type="match status" value="1"/>
</dbReference>
<keyword evidence="1" id="KW-0732">Signal</keyword>
<reference evidence="4" key="1">
    <citation type="submission" date="2018-06" db="EMBL/GenBank/DDBJ databases">
        <authorList>
            <person name="Zhirakovskaya E."/>
        </authorList>
    </citation>
    <scope>NUCLEOTIDE SEQUENCE</scope>
</reference>
<dbReference type="Gene3D" id="2.130.10.130">
    <property type="entry name" value="Integrin alpha, N-terminal"/>
    <property type="match status" value="2"/>
</dbReference>
<protein>
    <submittedName>
        <fullName evidence="4">5'-nucleotidase</fullName>
        <ecNumber evidence="4">3.1.3.5</ecNumber>
    </submittedName>
</protein>
<gene>
    <name evidence="4" type="ORF">MNBD_IGNAVI01-1776</name>
</gene>
<dbReference type="InterPro" id="IPR028994">
    <property type="entry name" value="Integrin_alpha_N"/>
</dbReference>
<dbReference type="EMBL" id="UOGD01000439">
    <property type="protein sequence ID" value="VAX29128.1"/>
    <property type="molecule type" value="Genomic_DNA"/>
</dbReference>